<protein>
    <submittedName>
        <fullName evidence="1">Uncharacterized protein</fullName>
    </submittedName>
</protein>
<accession>A0A0V1HDK1</accession>
<dbReference type="Proteomes" id="UP000055024">
    <property type="component" value="Unassembled WGS sequence"/>
</dbReference>
<proteinExistence type="predicted"/>
<organism evidence="1 2">
    <name type="scientific">Trichinella zimbabwensis</name>
    <dbReference type="NCBI Taxonomy" id="268475"/>
    <lineage>
        <taxon>Eukaryota</taxon>
        <taxon>Metazoa</taxon>
        <taxon>Ecdysozoa</taxon>
        <taxon>Nematoda</taxon>
        <taxon>Enoplea</taxon>
        <taxon>Dorylaimia</taxon>
        <taxon>Trichinellida</taxon>
        <taxon>Trichinellidae</taxon>
        <taxon>Trichinella</taxon>
    </lineage>
</organism>
<dbReference type="AlphaFoldDB" id="A0A0V1HDK1"/>
<name>A0A0V1HDK1_9BILA</name>
<gene>
    <name evidence="1" type="ORF">T11_14440</name>
</gene>
<evidence type="ECO:0000313" key="1">
    <source>
        <dbReference type="EMBL" id="KRZ08228.1"/>
    </source>
</evidence>
<dbReference type="OrthoDB" id="10562336at2759"/>
<evidence type="ECO:0000313" key="2">
    <source>
        <dbReference type="Proteomes" id="UP000055024"/>
    </source>
</evidence>
<sequence length="251" mass="27615">MSLAESTFTVVLPSDQRPPTLKTPNSSRKVLSPHNIFVIDLQVQSCDPKAWICSCRIQILSASFNSSVVNPVPVLLELAGRVVLCRKRRHQAATRINLSKLEYPPGLMTVAASCGGETVTNAATTFLFQHLQALNPFLPFGLRPGFGWTSQPGRALSPLQGSRQILHTAPSTRKVHQIIFSEAVTPPLRRSESMNFANPIRNKWFPPIRVSIDPSQCHLAVTPAMASLHVQCQLFSHVTDQPGTKKSSHQL</sequence>
<comment type="caution">
    <text evidence="1">The sequence shown here is derived from an EMBL/GenBank/DDBJ whole genome shotgun (WGS) entry which is preliminary data.</text>
</comment>
<keyword evidence="2" id="KW-1185">Reference proteome</keyword>
<dbReference type="EMBL" id="JYDP01000090">
    <property type="protein sequence ID" value="KRZ08228.1"/>
    <property type="molecule type" value="Genomic_DNA"/>
</dbReference>
<reference evidence="1 2" key="1">
    <citation type="submission" date="2015-01" db="EMBL/GenBank/DDBJ databases">
        <title>Evolution of Trichinella species and genotypes.</title>
        <authorList>
            <person name="Korhonen P.K."/>
            <person name="Edoardo P."/>
            <person name="Giuseppe L.R."/>
            <person name="Gasser R.B."/>
        </authorList>
    </citation>
    <scope>NUCLEOTIDE SEQUENCE [LARGE SCALE GENOMIC DNA]</scope>
    <source>
        <strain evidence="1">ISS1029</strain>
    </source>
</reference>